<dbReference type="Pfam" id="PF18262">
    <property type="entry name" value="PhetRS_B1"/>
    <property type="match status" value="1"/>
</dbReference>
<dbReference type="Proteomes" id="UP000233551">
    <property type="component" value="Unassembled WGS sequence"/>
</dbReference>
<dbReference type="InterPro" id="IPR045060">
    <property type="entry name" value="Phe-tRNA-ligase_IIc_bsu"/>
</dbReference>
<protein>
    <recommendedName>
        <fullName evidence="1">Phenylalanine--tRNA ligase beta subunit B1 domain-containing protein</fullName>
    </recommendedName>
</protein>
<feature type="domain" description="Phenylalanine--tRNA ligase beta subunit B1" evidence="1">
    <location>
        <begin position="1"/>
        <end position="75"/>
    </location>
</feature>
<gene>
    <name evidence="2" type="ORF">CRG98_008524</name>
</gene>
<dbReference type="InterPro" id="IPR040659">
    <property type="entry name" value="PhetRS_B1"/>
</dbReference>
<dbReference type="PANTHER" id="PTHR10947">
    <property type="entry name" value="PHENYLALANYL-TRNA SYNTHETASE BETA CHAIN AND LEUCINE-RICH REPEAT-CONTAINING PROTEIN 47"/>
    <property type="match status" value="1"/>
</dbReference>
<keyword evidence="3" id="KW-1185">Reference proteome</keyword>
<sequence>MPTVSVGRDRLFAALRRTYTREEFEDLCFSFGIELDDVTSEKEIIKKERHLEEEEEAEEPVASKEVIYKIEVPAN</sequence>
<reference evidence="2 3" key="1">
    <citation type="submission" date="2017-11" db="EMBL/GenBank/DDBJ databases">
        <title>De-novo sequencing of pomegranate (Punica granatum L.) genome.</title>
        <authorList>
            <person name="Akparov Z."/>
            <person name="Amiraslanov A."/>
            <person name="Hajiyeva S."/>
            <person name="Abbasov M."/>
            <person name="Kaur K."/>
            <person name="Hamwieh A."/>
            <person name="Solovyev V."/>
            <person name="Salamov A."/>
            <person name="Braich B."/>
            <person name="Kosarev P."/>
            <person name="Mahmoud A."/>
            <person name="Hajiyev E."/>
            <person name="Babayeva S."/>
            <person name="Izzatullayeva V."/>
            <person name="Mammadov A."/>
            <person name="Mammadov A."/>
            <person name="Sharifova S."/>
            <person name="Ojaghi J."/>
            <person name="Eynullazada K."/>
            <person name="Bayramov B."/>
            <person name="Abdulazimova A."/>
            <person name="Shahmuradov I."/>
        </authorList>
    </citation>
    <scope>NUCLEOTIDE SEQUENCE [LARGE SCALE GENOMIC DNA]</scope>
    <source>
        <strain evidence="3">cv. AG2017</strain>
        <tissue evidence="2">Leaf</tissue>
    </source>
</reference>
<comment type="caution">
    <text evidence="2">The sequence shown here is derived from an EMBL/GenBank/DDBJ whole genome shotgun (WGS) entry which is preliminary data.</text>
</comment>
<dbReference type="GO" id="GO:0006432">
    <property type="term" value="P:phenylalanyl-tRNA aminoacylation"/>
    <property type="evidence" value="ECO:0007669"/>
    <property type="project" value="InterPro"/>
</dbReference>
<organism evidence="2 3">
    <name type="scientific">Punica granatum</name>
    <name type="common">Pomegranate</name>
    <dbReference type="NCBI Taxonomy" id="22663"/>
    <lineage>
        <taxon>Eukaryota</taxon>
        <taxon>Viridiplantae</taxon>
        <taxon>Streptophyta</taxon>
        <taxon>Embryophyta</taxon>
        <taxon>Tracheophyta</taxon>
        <taxon>Spermatophyta</taxon>
        <taxon>Magnoliopsida</taxon>
        <taxon>eudicotyledons</taxon>
        <taxon>Gunneridae</taxon>
        <taxon>Pentapetalae</taxon>
        <taxon>rosids</taxon>
        <taxon>malvids</taxon>
        <taxon>Myrtales</taxon>
        <taxon>Lythraceae</taxon>
        <taxon>Punica</taxon>
    </lineage>
</organism>
<evidence type="ECO:0000313" key="3">
    <source>
        <dbReference type="Proteomes" id="UP000233551"/>
    </source>
</evidence>
<name>A0A2I0KRF1_PUNGR</name>
<dbReference type="GO" id="GO:0004826">
    <property type="term" value="F:phenylalanine-tRNA ligase activity"/>
    <property type="evidence" value="ECO:0007669"/>
    <property type="project" value="InterPro"/>
</dbReference>
<feature type="non-terminal residue" evidence="2">
    <location>
        <position position="75"/>
    </location>
</feature>
<proteinExistence type="predicted"/>
<evidence type="ECO:0000313" key="2">
    <source>
        <dbReference type="EMBL" id="PKI71059.1"/>
    </source>
</evidence>
<accession>A0A2I0KRF1</accession>
<dbReference type="GO" id="GO:0009328">
    <property type="term" value="C:phenylalanine-tRNA ligase complex"/>
    <property type="evidence" value="ECO:0007669"/>
    <property type="project" value="TreeGrafter"/>
</dbReference>
<dbReference type="PANTHER" id="PTHR10947:SF0">
    <property type="entry name" value="PHENYLALANINE--TRNA LIGASE BETA SUBUNIT"/>
    <property type="match status" value="1"/>
</dbReference>
<dbReference type="STRING" id="22663.A0A2I0KRF1"/>
<dbReference type="AlphaFoldDB" id="A0A2I0KRF1"/>
<dbReference type="Gene3D" id="3.30.56.10">
    <property type="match status" value="1"/>
</dbReference>
<evidence type="ECO:0000259" key="1">
    <source>
        <dbReference type="Pfam" id="PF18262"/>
    </source>
</evidence>
<dbReference type="EMBL" id="PGOL01000407">
    <property type="protein sequence ID" value="PKI71059.1"/>
    <property type="molecule type" value="Genomic_DNA"/>
</dbReference>